<proteinExistence type="inferred from homology"/>
<gene>
    <name evidence="4" type="ORF">ADN00_01145</name>
</gene>
<dbReference type="RefSeq" id="WP_075061129.1">
    <property type="nucleotide sequence ID" value="NZ_LGCL01000003.1"/>
</dbReference>
<comment type="caution">
    <text evidence="4">The sequence shown here is derived from an EMBL/GenBank/DDBJ whole genome shotgun (WGS) entry which is preliminary data.</text>
</comment>
<feature type="domain" description="Phosphoesterase HXTX" evidence="3">
    <location>
        <begin position="101"/>
        <end position="183"/>
    </location>
</feature>
<dbReference type="AlphaFoldDB" id="A0A0P6XW89"/>
<sequence length="200" mass="22259">MEAIRSFIAIHLPEEIRVQLERIITQLKAGCPSASVRWVQSQNIHLTLKFLGDISPKNLKILTDLLESETAKHTIFEFNVSQLGAFPNPQRPSVIWVGVESNDALLHLQHRIDVETQRLGYASEARKFSPHLTLGRISRSASTADIRQIAETLAAVKIGSLGKVRAEKVHLFRSDLKPGGAVYTPLYVAPLSSGEYLQTR</sequence>
<dbReference type="InterPro" id="IPR014051">
    <property type="entry name" value="Phosphoesterase_HXTX"/>
</dbReference>
<dbReference type="EC" id="3.1.4.58" evidence="2"/>
<feature type="active site" description="Proton donor" evidence="2">
    <location>
        <position position="45"/>
    </location>
</feature>
<evidence type="ECO:0000256" key="2">
    <source>
        <dbReference type="HAMAP-Rule" id="MF_01940"/>
    </source>
</evidence>
<dbReference type="PANTHER" id="PTHR35561">
    <property type="entry name" value="RNA 2',3'-CYCLIC PHOSPHODIESTERASE"/>
    <property type="match status" value="1"/>
</dbReference>
<comment type="catalytic activity">
    <reaction evidence="2">
        <text>a 3'-end 2',3'-cyclophospho-ribonucleotide-RNA + H2O = a 3'-end 2'-phospho-ribonucleotide-RNA + H(+)</text>
        <dbReference type="Rhea" id="RHEA:11828"/>
        <dbReference type="Rhea" id="RHEA-COMP:10464"/>
        <dbReference type="Rhea" id="RHEA-COMP:17353"/>
        <dbReference type="ChEBI" id="CHEBI:15377"/>
        <dbReference type="ChEBI" id="CHEBI:15378"/>
        <dbReference type="ChEBI" id="CHEBI:83064"/>
        <dbReference type="ChEBI" id="CHEBI:173113"/>
        <dbReference type="EC" id="3.1.4.58"/>
    </reaction>
</comment>
<dbReference type="InterPro" id="IPR004175">
    <property type="entry name" value="RNA_CPDase"/>
</dbReference>
<dbReference type="PANTHER" id="PTHR35561:SF1">
    <property type="entry name" value="RNA 2',3'-CYCLIC PHOSPHODIESTERASE"/>
    <property type="match status" value="1"/>
</dbReference>
<dbReference type="PATRIC" id="fig|1134406.4.peg.1974"/>
<evidence type="ECO:0000313" key="4">
    <source>
        <dbReference type="EMBL" id="KPL80829.1"/>
    </source>
</evidence>
<name>A0A0P6XW89_9CHLR</name>
<keyword evidence="5" id="KW-1185">Reference proteome</keyword>
<dbReference type="Gene3D" id="3.90.1140.10">
    <property type="entry name" value="Cyclic phosphodiesterase"/>
    <property type="match status" value="1"/>
</dbReference>
<keyword evidence="1 2" id="KW-0378">Hydrolase</keyword>
<feature type="short sequence motif" description="HXTX 2" evidence="2">
    <location>
        <begin position="131"/>
        <end position="134"/>
    </location>
</feature>
<dbReference type="NCBIfam" id="TIGR02258">
    <property type="entry name" value="2_5_ligase"/>
    <property type="match status" value="1"/>
</dbReference>
<dbReference type="OrthoDB" id="9789350at2"/>
<evidence type="ECO:0000259" key="3">
    <source>
        <dbReference type="Pfam" id="PF02834"/>
    </source>
</evidence>
<evidence type="ECO:0000256" key="1">
    <source>
        <dbReference type="ARBA" id="ARBA00022801"/>
    </source>
</evidence>
<dbReference type="SUPFAM" id="SSF55144">
    <property type="entry name" value="LigT-like"/>
    <property type="match status" value="1"/>
</dbReference>
<reference evidence="4 5" key="1">
    <citation type="submission" date="2015-07" db="EMBL/GenBank/DDBJ databases">
        <title>Genome sequence of Ornatilinea apprima DSM 23815.</title>
        <authorList>
            <person name="Hemp J."/>
            <person name="Ward L.M."/>
            <person name="Pace L.A."/>
            <person name="Fischer W.W."/>
        </authorList>
    </citation>
    <scope>NUCLEOTIDE SEQUENCE [LARGE SCALE GENOMIC DNA]</scope>
    <source>
        <strain evidence="4 5">P3M-1</strain>
    </source>
</reference>
<accession>A0A0P6XW89</accession>
<comment type="similarity">
    <text evidence="2">Belongs to the 2H phosphoesterase superfamily. ThpR family.</text>
</comment>
<feature type="domain" description="Phosphoesterase HXTX" evidence="3">
    <location>
        <begin position="11"/>
        <end position="96"/>
    </location>
</feature>
<dbReference type="InterPro" id="IPR009097">
    <property type="entry name" value="Cyclic_Pdiesterase"/>
</dbReference>
<comment type="function">
    <text evidence="2">Hydrolyzes RNA 2',3'-cyclic phosphodiester to an RNA 2'-phosphomonoester.</text>
</comment>
<organism evidence="4 5">
    <name type="scientific">Ornatilinea apprima</name>
    <dbReference type="NCBI Taxonomy" id="1134406"/>
    <lineage>
        <taxon>Bacteria</taxon>
        <taxon>Bacillati</taxon>
        <taxon>Chloroflexota</taxon>
        <taxon>Anaerolineae</taxon>
        <taxon>Anaerolineales</taxon>
        <taxon>Anaerolineaceae</taxon>
        <taxon>Ornatilinea</taxon>
    </lineage>
</organism>
<dbReference type="Proteomes" id="UP000050417">
    <property type="component" value="Unassembled WGS sequence"/>
</dbReference>
<dbReference type="EMBL" id="LGCL01000003">
    <property type="protein sequence ID" value="KPL80829.1"/>
    <property type="molecule type" value="Genomic_DNA"/>
</dbReference>
<evidence type="ECO:0000313" key="5">
    <source>
        <dbReference type="Proteomes" id="UP000050417"/>
    </source>
</evidence>
<dbReference type="GO" id="GO:0008664">
    <property type="term" value="F:RNA 2',3'-cyclic 3'-phosphodiesterase activity"/>
    <property type="evidence" value="ECO:0007669"/>
    <property type="project" value="UniProtKB-EC"/>
</dbReference>
<protein>
    <recommendedName>
        <fullName evidence="2">RNA 2',3'-cyclic phosphodiesterase</fullName>
        <shortName evidence="2">RNA 2',3'-CPDase</shortName>
        <ecNumber evidence="2">3.1.4.58</ecNumber>
    </recommendedName>
</protein>
<feature type="active site" description="Proton acceptor" evidence="2">
    <location>
        <position position="131"/>
    </location>
</feature>
<dbReference type="GO" id="GO:0004113">
    <property type="term" value="F:2',3'-cyclic-nucleotide 3'-phosphodiesterase activity"/>
    <property type="evidence" value="ECO:0007669"/>
    <property type="project" value="InterPro"/>
</dbReference>
<feature type="short sequence motif" description="HXTX 1" evidence="2">
    <location>
        <begin position="45"/>
        <end position="48"/>
    </location>
</feature>
<dbReference type="Pfam" id="PF02834">
    <property type="entry name" value="LigT_PEase"/>
    <property type="match status" value="2"/>
</dbReference>
<dbReference type="HAMAP" id="MF_01940">
    <property type="entry name" value="RNA_CPDase"/>
    <property type="match status" value="1"/>
</dbReference>